<dbReference type="OrthoDB" id="3553147at2759"/>
<organism evidence="1 2">
    <name type="scientific">Cudoniella acicularis</name>
    <dbReference type="NCBI Taxonomy" id="354080"/>
    <lineage>
        <taxon>Eukaryota</taxon>
        <taxon>Fungi</taxon>
        <taxon>Dikarya</taxon>
        <taxon>Ascomycota</taxon>
        <taxon>Pezizomycotina</taxon>
        <taxon>Leotiomycetes</taxon>
        <taxon>Helotiales</taxon>
        <taxon>Tricladiaceae</taxon>
        <taxon>Cudoniella</taxon>
    </lineage>
</organism>
<evidence type="ECO:0000313" key="2">
    <source>
        <dbReference type="Proteomes" id="UP000566819"/>
    </source>
</evidence>
<comment type="caution">
    <text evidence="1">The sequence shown here is derived from an EMBL/GenBank/DDBJ whole genome shotgun (WGS) entry which is preliminary data.</text>
</comment>
<name>A0A8H4RFZ1_9HELO</name>
<evidence type="ECO:0000313" key="1">
    <source>
        <dbReference type="EMBL" id="KAF4627951.1"/>
    </source>
</evidence>
<gene>
    <name evidence="1" type="ORF">G7Y89_g10200</name>
</gene>
<accession>A0A8H4RFZ1</accession>
<sequence length="219" mass="24765">MPSSPWPGREIEDEGARANCFEAWREISLNPQEPEFIIPCYNNESREEAFWRTLCVDRSRSGIGRADPSQGTTNRYFYSKLKAARDGYYDDMIGSPILTGQIAGGLCMTREAATNPDFANFTYDTANTISYCFAKTDNRYNWFCLLPADSEPGDWIAVFKGIDVPFVVRRQPEDNTAAREAGRLVRKTFVGPCYVHGLMDGGFTERAEKANQCSRLDFQ</sequence>
<proteinExistence type="predicted"/>
<dbReference type="Proteomes" id="UP000566819">
    <property type="component" value="Unassembled WGS sequence"/>
</dbReference>
<reference evidence="1 2" key="1">
    <citation type="submission" date="2020-03" db="EMBL/GenBank/DDBJ databases">
        <title>Draft Genome Sequence of Cudoniella acicularis.</title>
        <authorList>
            <person name="Buettner E."/>
            <person name="Kellner H."/>
        </authorList>
    </citation>
    <scope>NUCLEOTIDE SEQUENCE [LARGE SCALE GENOMIC DNA]</scope>
    <source>
        <strain evidence="1 2">DSM 108380</strain>
    </source>
</reference>
<dbReference type="EMBL" id="JAAMPI010000885">
    <property type="protein sequence ID" value="KAF4627951.1"/>
    <property type="molecule type" value="Genomic_DNA"/>
</dbReference>
<dbReference type="AlphaFoldDB" id="A0A8H4RFZ1"/>
<protein>
    <submittedName>
        <fullName evidence="1">Uncharacterized protein</fullName>
    </submittedName>
</protein>
<keyword evidence="2" id="KW-1185">Reference proteome</keyword>
<dbReference type="Pfam" id="PF26639">
    <property type="entry name" value="Het-6_barrel"/>
    <property type="match status" value="1"/>
</dbReference>